<evidence type="ECO:0000313" key="1">
    <source>
        <dbReference type="EMBL" id="GGC64656.1"/>
    </source>
</evidence>
<gene>
    <name evidence="1" type="ORF">GCM10011410_16520</name>
</gene>
<dbReference type="EMBL" id="BMJH01000001">
    <property type="protein sequence ID" value="GGC64656.1"/>
    <property type="molecule type" value="Genomic_DNA"/>
</dbReference>
<reference evidence="1" key="2">
    <citation type="submission" date="2020-09" db="EMBL/GenBank/DDBJ databases">
        <authorList>
            <person name="Sun Q."/>
            <person name="Zhou Y."/>
        </authorList>
    </citation>
    <scope>NUCLEOTIDE SEQUENCE</scope>
    <source>
        <strain evidence="1">CGMCC 1.15478</strain>
    </source>
</reference>
<dbReference type="Proteomes" id="UP000641514">
    <property type="component" value="Unassembled WGS sequence"/>
</dbReference>
<keyword evidence="2" id="KW-1185">Reference proteome</keyword>
<evidence type="ECO:0000313" key="2">
    <source>
        <dbReference type="Proteomes" id="UP000641514"/>
    </source>
</evidence>
<accession>A0A916XDW3</accession>
<proteinExistence type="predicted"/>
<comment type="caution">
    <text evidence="1">The sequence shown here is derived from an EMBL/GenBank/DDBJ whole genome shotgun (WGS) entry which is preliminary data.</text>
</comment>
<organism evidence="1 2">
    <name type="scientific">Hoyosella rhizosphaerae</name>
    <dbReference type="NCBI Taxonomy" id="1755582"/>
    <lineage>
        <taxon>Bacteria</taxon>
        <taxon>Bacillati</taxon>
        <taxon>Actinomycetota</taxon>
        <taxon>Actinomycetes</taxon>
        <taxon>Mycobacteriales</taxon>
        <taxon>Hoyosellaceae</taxon>
        <taxon>Hoyosella</taxon>
    </lineage>
</organism>
<name>A0A916XDW3_9ACTN</name>
<reference evidence="1" key="1">
    <citation type="journal article" date="2014" name="Int. J. Syst. Evol. Microbiol.">
        <title>Complete genome sequence of Corynebacterium casei LMG S-19264T (=DSM 44701T), isolated from a smear-ripened cheese.</title>
        <authorList>
            <consortium name="US DOE Joint Genome Institute (JGI-PGF)"/>
            <person name="Walter F."/>
            <person name="Albersmeier A."/>
            <person name="Kalinowski J."/>
            <person name="Ruckert C."/>
        </authorList>
    </citation>
    <scope>NUCLEOTIDE SEQUENCE</scope>
    <source>
        <strain evidence="1">CGMCC 1.15478</strain>
    </source>
</reference>
<dbReference type="AlphaFoldDB" id="A0A916XDW3"/>
<protein>
    <submittedName>
        <fullName evidence="1">Uncharacterized protein</fullName>
    </submittedName>
</protein>
<sequence>MVETARRSSIRSAASAAAIPPVAADAAPATFIAWTAAISIGVGIVSRATEYAVAAILATAETWAALGAVAVNHCAADVSEARDLSLALPLQPASS</sequence>